<dbReference type="SUPFAM" id="SSF75005">
    <property type="entry name" value="Arabinanase/levansucrase/invertase"/>
    <property type="match status" value="1"/>
</dbReference>
<dbReference type="Pfam" id="PF04616">
    <property type="entry name" value="Glyco_hydro_43"/>
    <property type="match status" value="1"/>
</dbReference>
<sequence>MKDTFKPVYGLSAVGTRFYQNPLPVTQQGMPLDPAHAVFPDPYVIKYNGEYYCFATGIDGIPVLHSKDLTEWRHLGYAYRSSQEKQYWGPCVLIENGRFYLYYSSMKADSEDVHEQRLNVAVADHPAGPYTYRKTLFNTFSIDAHVVKDAKGELVLFYSTNEVMGADPDRPGTVILADRLLDPMTVSGNPHLIVKPTMDEEIYEENRFGDGRDWHTIEGAFYLTAKNRGYVMYSGNAFTKPFYYIGYSASEEPLEAAGFSRQRWQKYPNDATYAPLLKQNAEVEGVGHNSVVMAPNNVDPWVVYHGRDARRSPEPGREERQLRMDPLLWNGERMWVPGPTWTEQNAPALPSLIDRFDQEDGSVLSSLWEALSGSWHIHEGQALQSSSSGFRLALTKESYDSYVYEVNAKWVPGHMGGQYGALIGYKDAWNYVRVLLDAGQRKLAVETVVNGVCLEAAEVSLKTDFAYERYHRLVVTKLGRRVNVALDDVVKLELDVCSGFGRVGMFTHVASAFFDGAALTEHMELTPENQQSFLRYLNLQCGEGERDGWAEEEGAHWRMQHGELSCMARDGKRRSVTLAASLLGGSFTFAADVELPGAAKPGAIGLSLIAADQRESARVSADARELRGTSHTFLVRKAGSNLQVWLDQLLLYAGAAEPAAGVALWSNVPVRYSHIRLTRS</sequence>
<dbReference type="InterPro" id="IPR006710">
    <property type="entry name" value="Glyco_hydro_43"/>
</dbReference>
<evidence type="ECO:0000256" key="1">
    <source>
        <dbReference type="ARBA" id="ARBA00009865"/>
    </source>
</evidence>
<keyword evidence="3 5" id="KW-0378">Hydrolase</keyword>
<accession>A0ABY3SHD1</accession>
<evidence type="ECO:0000256" key="4">
    <source>
        <dbReference type="ARBA" id="ARBA00023295"/>
    </source>
</evidence>
<evidence type="ECO:0000256" key="3">
    <source>
        <dbReference type="ARBA" id="ARBA00022801"/>
    </source>
</evidence>
<dbReference type="EMBL" id="CP090978">
    <property type="protein sequence ID" value="UJF32515.1"/>
    <property type="molecule type" value="Genomic_DNA"/>
</dbReference>
<dbReference type="PANTHER" id="PTHR43817">
    <property type="entry name" value="GLYCOSYL HYDROLASE"/>
    <property type="match status" value="1"/>
</dbReference>
<dbReference type="Proteomes" id="UP001649230">
    <property type="component" value="Chromosome"/>
</dbReference>
<keyword evidence="6" id="KW-1185">Reference proteome</keyword>
<dbReference type="CDD" id="cd08991">
    <property type="entry name" value="GH43_HoAraf43-like"/>
    <property type="match status" value="1"/>
</dbReference>
<name>A0ABY3SHD1_9BACL</name>
<dbReference type="InterPro" id="IPR023296">
    <property type="entry name" value="Glyco_hydro_beta-prop_sf"/>
</dbReference>
<dbReference type="Gene3D" id="2.60.120.560">
    <property type="entry name" value="Exo-inulinase, domain 1"/>
    <property type="match status" value="1"/>
</dbReference>
<evidence type="ECO:0000256" key="2">
    <source>
        <dbReference type="ARBA" id="ARBA00022729"/>
    </source>
</evidence>
<comment type="similarity">
    <text evidence="1">Belongs to the glycosyl hydrolase 43 family.</text>
</comment>
<dbReference type="PANTHER" id="PTHR43817:SF1">
    <property type="entry name" value="HYDROLASE, FAMILY 43, PUTATIVE (AFU_ORTHOLOGUE AFUA_3G01660)-RELATED"/>
    <property type="match status" value="1"/>
</dbReference>
<reference evidence="5 6" key="1">
    <citation type="journal article" date="2024" name="Int. J. Syst. Evol. Microbiol.">
        <title>Paenibacillus hexagrammi sp. nov., a novel bacterium isolated from the gut content of Hexagrammos agrammus.</title>
        <authorList>
            <person name="Jung H.K."/>
            <person name="Kim D.G."/>
            <person name="Zin H."/>
            <person name="Park J."/>
            <person name="Jung H."/>
            <person name="Kim Y.O."/>
            <person name="Kong H.J."/>
            <person name="Kim J.W."/>
            <person name="Kim Y.S."/>
        </authorList>
    </citation>
    <scope>NUCLEOTIDE SEQUENCE [LARGE SCALE GENOMIC DNA]</scope>
    <source>
        <strain evidence="5 6">YPD9-1</strain>
    </source>
</reference>
<gene>
    <name evidence="5" type="ORF">L0M14_23005</name>
</gene>
<dbReference type="GO" id="GO:0016787">
    <property type="term" value="F:hydrolase activity"/>
    <property type="evidence" value="ECO:0007669"/>
    <property type="project" value="UniProtKB-KW"/>
</dbReference>
<proteinExistence type="inferred from homology"/>
<dbReference type="Gene3D" id="2.115.10.20">
    <property type="entry name" value="Glycosyl hydrolase domain, family 43"/>
    <property type="match status" value="1"/>
</dbReference>
<dbReference type="RefSeq" id="WP_235118865.1">
    <property type="nucleotide sequence ID" value="NZ_CP090978.1"/>
</dbReference>
<protein>
    <submittedName>
        <fullName evidence="5">Glycoside hydrolase family 43 protein</fullName>
    </submittedName>
</protein>
<evidence type="ECO:0000313" key="5">
    <source>
        <dbReference type="EMBL" id="UJF32515.1"/>
    </source>
</evidence>
<keyword evidence="4" id="KW-0326">Glycosidase</keyword>
<organism evidence="5 6">
    <name type="scientific">Paenibacillus hexagrammi</name>
    <dbReference type="NCBI Taxonomy" id="2908839"/>
    <lineage>
        <taxon>Bacteria</taxon>
        <taxon>Bacillati</taxon>
        <taxon>Bacillota</taxon>
        <taxon>Bacilli</taxon>
        <taxon>Bacillales</taxon>
        <taxon>Paenibacillaceae</taxon>
        <taxon>Paenibacillus</taxon>
    </lineage>
</organism>
<keyword evidence="2" id="KW-0732">Signal</keyword>
<evidence type="ECO:0000313" key="6">
    <source>
        <dbReference type="Proteomes" id="UP001649230"/>
    </source>
</evidence>